<keyword evidence="5" id="KW-1185">Reference proteome</keyword>
<dbReference type="EMBL" id="VIIS01000774">
    <property type="protein sequence ID" value="KAF0305185.1"/>
    <property type="molecule type" value="Genomic_DNA"/>
</dbReference>
<dbReference type="Pfam" id="PF00379">
    <property type="entry name" value="Chitin_bind_4"/>
    <property type="match status" value="2"/>
</dbReference>
<dbReference type="OrthoDB" id="6436213at2759"/>
<feature type="region of interest" description="Disordered" evidence="3">
    <location>
        <begin position="405"/>
        <end position="432"/>
    </location>
</feature>
<dbReference type="PROSITE" id="PS51155">
    <property type="entry name" value="CHIT_BIND_RR_2"/>
    <property type="match status" value="2"/>
</dbReference>
<organism evidence="4 5">
    <name type="scientific">Amphibalanus amphitrite</name>
    <name type="common">Striped barnacle</name>
    <name type="synonym">Balanus amphitrite</name>
    <dbReference type="NCBI Taxonomy" id="1232801"/>
    <lineage>
        <taxon>Eukaryota</taxon>
        <taxon>Metazoa</taxon>
        <taxon>Ecdysozoa</taxon>
        <taxon>Arthropoda</taxon>
        <taxon>Crustacea</taxon>
        <taxon>Multicrustacea</taxon>
        <taxon>Cirripedia</taxon>
        <taxon>Thoracica</taxon>
        <taxon>Thoracicalcarea</taxon>
        <taxon>Balanomorpha</taxon>
        <taxon>Balanoidea</taxon>
        <taxon>Balanidae</taxon>
        <taxon>Amphibalaninae</taxon>
        <taxon>Amphibalanus</taxon>
    </lineage>
</organism>
<keyword evidence="1 2" id="KW-0193">Cuticle</keyword>
<gene>
    <name evidence="4" type="primary">CUPA5_6</name>
    <name evidence="4" type="ORF">FJT64_023135</name>
</gene>
<dbReference type="Proteomes" id="UP000440578">
    <property type="component" value="Unassembled WGS sequence"/>
</dbReference>
<dbReference type="GO" id="GO:0062129">
    <property type="term" value="C:chitin-based extracellular matrix"/>
    <property type="evidence" value="ECO:0007669"/>
    <property type="project" value="TreeGrafter"/>
</dbReference>
<dbReference type="PANTHER" id="PTHR10380">
    <property type="entry name" value="CUTICLE PROTEIN"/>
    <property type="match status" value="1"/>
</dbReference>
<protein>
    <submittedName>
        <fullName evidence="4">Cuticle protein AM1274</fullName>
    </submittedName>
</protein>
<dbReference type="InterPro" id="IPR000618">
    <property type="entry name" value="Insect_cuticle"/>
</dbReference>
<evidence type="ECO:0000256" key="2">
    <source>
        <dbReference type="PROSITE-ProRule" id="PRU00497"/>
    </source>
</evidence>
<accession>A0A6A4WER3</accession>
<comment type="caution">
    <text evidence="4">The sequence shown here is derived from an EMBL/GenBank/DDBJ whole genome shotgun (WGS) entry which is preliminary data.</text>
</comment>
<reference evidence="4 5" key="1">
    <citation type="submission" date="2019-07" db="EMBL/GenBank/DDBJ databases">
        <title>Draft genome assembly of a fouling barnacle, Amphibalanus amphitrite (Darwin, 1854): The first reference genome for Thecostraca.</title>
        <authorList>
            <person name="Kim W."/>
        </authorList>
    </citation>
    <scope>NUCLEOTIDE SEQUENCE [LARGE SCALE GENOMIC DNA]</scope>
    <source>
        <strain evidence="4">SNU_AA5</strain>
        <tissue evidence="4">Soma without cirri and trophi</tissue>
    </source>
</reference>
<sequence>MLFDDVQMSRYQFDTAPSHNNMKAFVIAALALVAAADQPQTRYAPAPAYRPRPTYAQAPTYRPEPTYAPPVPTYAAPAPTYAAPTYAPSAPTYAAPTYVAPTYSAPAYAPASSYKAQPSYKPIAILEEENVHPGDGSYNFHFSTENGIYRTESGVPLPGYGKNAYGQPEGSYRQEGSWSYTDGYGNPVKVTFVADDNGYQPSSDILPTPVPTQYPTPEVDPAYVEPQPAYVEPQPAYVEPQPAYVEPQPAYVEPQPAYPSYKPIAILEEENVHPGDGSYNFHFSTENGIYRSESGVPLPGYGKNAYGQPEGSYRQEGSWSYTDGYGNPVKVTFVADDNGYQPSSDILPTPVPTQYPTPAVDSAYVEPQSAYVESQPAYVEAQPAYVEAQPAYVEAQPAYVEPQPAYVEPQPTYGKPQPAYQPAYVEPQPAYN</sequence>
<evidence type="ECO:0000256" key="3">
    <source>
        <dbReference type="SAM" id="MobiDB-lite"/>
    </source>
</evidence>
<dbReference type="GO" id="GO:0008010">
    <property type="term" value="F:structural constituent of chitin-based larval cuticle"/>
    <property type="evidence" value="ECO:0007669"/>
    <property type="project" value="TreeGrafter"/>
</dbReference>
<name>A0A6A4WER3_AMPAM</name>
<evidence type="ECO:0000256" key="1">
    <source>
        <dbReference type="ARBA" id="ARBA00022460"/>
    </source>
</evidence>
<dbReference type="InterPro" id="IPR050468">
    <property type="entry name" value="Cuticle_Struct_Prot"/>
</dbReference>
<proteinExistence type="predicted"/>
<dbReference type="PANTHER" id="PTHR10380:SF173">
    <property type="entry name" value="CUTICULAR PROTEIN 47EF, ISOFORM C-RELATED"/>
    <property type="match status" value="1"/>
</dbReference>
<evidence type="ECO:0000313" key="4">
    <source>
        <dbReference type="EMBL" id="KAF0305185.1"/>
    </source>
</evidence>
<evidence type="ECO:0000313" key="5">
    <source>
        <dbReference type="Proteomes" id="UP000440578"/>
    </source>
</evidence>
<dbReference type="AlphaFoldDB" id="A0A6A4WER3"/>